<feature type="non-terminal residue" evidence="1">
    <location>
        <position position="1"/>
    </location>
</feature>
<accession>A0ABS8W2C1</accession>
<dbReference type="EMBL" id="JACEIK010006041">
    <property type="protein sequence ID" value="MCE2054964.1"/>
    <property type="molecule type" value="Genomic_DNA"/>
</dbReference>
<sequence>WIYSDRNDIGWSRDEAYIDKSESEPLEVRKCGVYVAAYAEYLNNRVDIHVVEFEANLH</sequence>
<reference evidence="1 2" key="1">
    <citation type="journal article" date="2021" name="BMC Genomics">
        <title>Datura genome reveals duplications of psychoactive alkaloid biosynthetic genes and high mutation rate following tissue culture.</title>
        <authorList>
            <person name="Rajewski A."/>
            <person name="Carter-House D."/>
            <person name="Stajich J."/>
            <person name="Litt A."/>
        </authorList>
    </citation>
    <scope>NUCLEOTIDE SEQUENCE [LARGE SCALE GENOMIC DNA]</scope>
    <source>
        <strain evidence="1">AR-01</strain>
    </source>
</reference>
<dbReference type="Proteomes" id="UP000823775">
    <property type="component" value="Unassembled WGS sequence"/>
</dbReference>
<keyword evidence="2" id="KW-1185">Reference proteome</keyword>
<protein>
    <submittedName>
        <fullName evidence="1">Uncharacterized protein</fullName>
    </submittedName>
</protein>
<evidence type="ECO:0000313" key="1">
    <source>
        <dbReference type="EMBL" id="MCE2054964.1"/>
    </source>
</evidence>
<gene>
    <name evidence="1" type="ORF">HAX54_041721</name>
</gene>
<proteinExistence type="predicted"/>
<comment type="caution">
    <text evidence="1">The sequence shown here is derived from an EMBL/GenBank/DDBJ whole genome shotgun (WGS) entry which is preliminary data.</text>
</comment>
<evidence type="ECO:0000313" key="2">
    <source>
        <dbReference type="Proteomes" id="UP000823775"/>
    </source>
</evidence>
<organism evidence="1 2">
    <name type="scientific">Datura stramonium</name>
    <name type="common">Jimsonweed</name>
    <name type="synonym">Common thornapple</name>
    <dbReference type="NCBI Taxonomy" id="4076"/>
    <lineage>
        <taxon>Eukaryota</taxon>
        <taxon>Viridiplantae</taxon>
        <taxon>Streptophyta</taxon>
        <taxon>Embryophyta</taxon>
        <taxon>Tracheophyta</taxon>
        <taxon>Spermatophyta</taxon>
        <taxon>Magnoliopsida</taxon>
        <taxon>eudicotyledons</taxon>
        <taxon>Gunneridae</taxon>
        <taxon>Pentapetalae</taxon>
        <taxon>asterids</taxon>
        <taxon>lamiids</taxon>
        <taxon>Solanales</taxon>
        <taxon>Solanaceae</taxon>
        <taxon>Solanoideae</taxon>
        <taxon>Datureae</taxon>
        <taxon>Datura</taxon>
    </lineage>
</organism>
<name>A0ABS8W2C1_DATST</name>